<feature type="compositionally biased region" description="Basic and acidic residues" evidence="1">
    <location>
        <begin position="278"/>
        <end position="288"/>
    </location>
</feature>
<accession>A0A7J6WGN5</accession>
<dbReference type="AlphaFoldDB" id="A0A7J6WGN5"/>
<comment type="caution">
    <text evidence="3">The sequence shown here is derived from an EMBL/GenBank/DDBJ whole genome shotgun (WGS) entry which is preliminary data.</text>
</comment>
<dbReference type="EMBL" id="JABWDY010016456">
    <property type="protein sequence ID" value="KAF5196087.1"/>
    <property type="molecule type" value="Genomic_DNA"/>
</dbReference>
<proteinExistence type="predicted"/>
<organism evidence="3 4">
    <name type="scientific">Thalictrum thalictroides</name>
    <name type="common">Rue-anemone</name>
    <name type="synonym">Anemone thalictroides</name>
    <dbReference type="NCBI Taxonomy" id="46969"/>
    <lineage>
        <taxon>Eukaryota</taxon>
        <taxon>Viridiplantae</taxon>
        <taxon>Streptophyta</taxon>
        <taxon>Embryophyta</taxon>
        <taxon>Tracheophyta</taxon>
        <taxon>Spermatophyta</taxon>
        <taxon>Magnoliopsida</taxon>
        <taxon>Ranunculales</taxon>
        <taxon>Ranunculaceae</taxon>
        <taxon>Thalictroideae</taxon>
        <taxon>Thalictrum</taxon>
    </lineage>
</organism>
<gene>
    <name evidence="3" type="ORF">FRX31_014324</name>
</gene>
<feature type="domain" description="DUF4283" evidence="2">
    <location>
        <begin position="103"/>
        <end position="181"/>
    </location>
</feature>
<dbReference type="InterPro" id="IPR025558">
    <property type="entry name" value="DUF4283"/>
</dbReference>
<dbReference type="PANTHER" id="PTHR31286:SF180">
    <property type="entry name" value="OS10G0362600 PROTEIN"/>
    <property type="match status" value="1"/>
</dbReference>
<dbReference type="PANTHER" id="PTHR31286">
    <property type="entry name" value="GLYCINE-RICH CELL WALL STRUCTURAL PROTEIN 1.8-LIKE"/>
    <property type="match status" value="1"/>
</dbReference>
<keyword evidence="4" id="KW-1185">Reference proteome</keyword>
<feature type="region of interest" description="Disordered" evidence="1">
    <location>
        <begin position="240"/>
        <end position="349"/>
    </location>
</feature>
<reference evidence="3 4" key="1">
    <citation type="submission" date="2020-06" db="EMBL/GenBank/DDBJ databases">
        <title>Transcriptomic and genomic resources for Thalictrum thalictroides and T. hernandezii: Facilitating candidate gene discovery in an emerging model plant lineage.</title>
        <authorList>
            <person name="Arias T."/>
            <person name="Riano-Pachon D.M."/>
            <person name="Di Stilio V.S."/>
        </authorList>
    </citation>
    <scope>NUCLEOTIDE SEQUENCE [LARGE SCALE GENOMIC DNA]</scope>
    <source>
        <strain evidence="4">cv. WT478/WT964</strain>
        <tissue evidence="3">Leaves</tissue>
    </source>
</reference>
<dbReference type="InterPro" id="IPR040256">
    <property type="entry name" value="At4g02000-like"/>
</dbReference>
<name>A0A7J6WGN5_THATH</name>
<evidence type="ECO:0000313" key="3">
    <source>
        <dbReference type="EMBL" id="KAF5196087.1"/>
    </source>
</evidence>
<sequence length="372" mass="42614">MLDRGHFVVDLTPSKDITTKEIQHEQHFSPEKQVLGRELALIDDVTTGNQTEKETEQIPKTAWCSLLKEPPPSAGKEIFTFMEPTLEDGILEIEEEILKEGSKEWEEKLVGFFLDKKLPFMVVKEAILKKWKPKGQVDVALDGDIFYFTFYNSEDKHEALDLGSVYLSGKLFVIKPWSREVEENRGEIHSVPIWVKMHHVPKNLWNIKGFSRLDCGVFGHSKANYIKGIKIPEKASSVYKNAGTTNENRAGRAKDTRNKGKGAQEWTQPKQTWRRKASKENDKDELARGGRNTRNIFEKGSSSKNPIEVSHNRFTSLEVLDEVAEETDEDKDDEGEGKNDEIIPETQEEMQEDVLQNNIQDTTRRIQNVESI</sequence>
<evidence type="ECO:0000259" key="2">
    <source>
        <dbReference type="Pfam" id="PF14111"/>
    </source>
</evidence>
<dbReference type="Pfam" id="PF14111">
    <property type="entry name" value="DUF4283"/>
    <property type="match status" value="1"/>
</dbReference>
<feature type="compositionally biased region" description="Polar residues" evidence="1">
    <location>
        <begin position="292"/>
        <end position="305"/>
    </location>
</feature>
<dbReference type="Proteomes" id="UP000554482">
    <property type="component" value="Unassembled WGS sequence"/>
</dbReference>
<feature type="compositionally biased region" description="Basic and acidic residues" evidence="1">
    <location>
        <begin position="249"/>
        <end position="258"/>
    </location>
</feature>
<protein>
    <recommendedName>
        <fullName evidence="2">DUF4283 domain-containing protein</fullName>
    </recommendedName>
</protein>
<evidence type="ECO:0000256" key="1">
    <source>
        <dbReference type="SAM" id="MobiDB-lite"/>
    </source>
</evidence>
<feature type="compositionally biased region" description="Acidic residues" evidence="1">
    <location>
        <begin position="319"/>
        <end position="335"/>
    </location>
</feature>
<evidence type="ECO:0000313" key="4">
    <source>
        <dbReference type="Proteomes" id="UP000554482"/>
    </source>
</evidence>